<comment type="caution">
    <text evidence="1">The sequence shown here is derived from an EMBL/GenBank/DDBJ whole genome shotgun (WGS) entry which is preliminary data.</text>
</comment>
<keyword evidence="2" id="KW-1185">Reference proteome</keyword>
<evidence type="ECO:0000313" key="1">
    <source>
        <dbReference type="EMBL" id="KAK9114533.1"/>
    </source>
</evidence>
<sequence>MRPQASPSFAIMLELLELTVIGVHLARVVALLVVLSSVASPLLVQHPHQPLIPPELLSASSSFASKHAGCTVAVRPGSQPPLVRLLIRYPQSSPLNSSFTFRT</sequence>
<protein>
    <submittedName>
        <fullName evidence="1">Uncharacterized protein</fullName>
    </submittedName>
</protein>
<name>A0AAP0NPN4_9MAGN</name>
<dbReference type="AlphaFoldDB" id="A0AAP0NPN4"/>
<proteinExistence type="predicted"/>
<accession>A0AAP0NPN4</accession>
<dbReference type="Proteomes" id="UP001420932">
    <property type="component" value="Unassembled WGS sequence"/>
</dbReference>
<evidence type="ECO:0000313" key="2">
    <source>
        <dbReference type="Proteomes" id="UP001420932"/>
    </source>
</evidence>
<reference evidence="1 2" key="1">
    <citation type="submission" date="2024-01" db="EMBL/GenBank/DDBJ databases">
        <title>Genome assemblies of Stephania.</title>
        <authorList>
            <person name="Yang L."/>
        </authorList>
    </citation>
    <scope>NUCLEOTIDE SEQUENCE [LARGE SCALE GENOMIC DNA]</scope>
    <source>
        <strain evidence="1">YNDBR</strain>
        <tissue evidence="1">Leaf</tissue>
    </source>
</reference>
<dbReference type="EMBL" id="JBBNAF010000009">
    <property type="protein sequence ID" value="KAK9114533.1"/>
    <property type="molecule type" value="Genomic_DNA"/>
</dbReference>
<organism evidence="1 2">
    <name type="scientific">Stephania yunnanensis</name>
    <dbReference type="NCBI Taxonomy" id="152371"/>
    <lineage>
        <taxon>Eukaryota</taxon>
        <taxon>Viridiplantae</taxon>
        <taxon>Streptophyta</taxon>
        <taxon>Embryophyta</taxon>
        <taxon>Tracheophyta</taxon>
        <taxon>Spermatophyta</taxon>
        <taxon>Magnoliopsida</taxon>
        <taxon>Ranunculales</taxon>
        <taxon>Menispermaceae</taxon>
        <taxon>Menispermoideae</taxon>
        <taxon>Cissampelideae</taxon>
        <taxon>Stephania</taxon>
    </lineage>
</organism>
<gene>
    <name evidence="1" type="ORF">Syun_021330</name>
</gene>